<feature type="coiled-coil region" evidence="1">
    <location>
        <begin position="11"/>
        <end position="45"/>
    </location>
</feature>
<dbReference type="Proteomes" id="UP000006415">
    <property type="component" value="Unassembled WGS sequence"/>
</dbReference>
<keyword evidence="3" id="KW-1185">Reference proteome</keyword>
<gene>
    <name evidence="2" type="ORF">HMPREF9156_00186</name>
</gene>
<evidence type="ECO:0000313" key="2">
    <source>
        <dbReference type="EMBL" id="EJD65422.1"/>
    </source>
</evidence>
<name>J0LNQ9_9BIFI</name>
<reference evidence="2 3" key="1">
    <citation type="submission" date="2012-01" db="EMBL/GenBank/DDBJ databases">
        <title>The Genome Sequence of Scardovia wiggsiae F0424.</title>
        <authorList>
            <consortium name="The Broad Institute Genome Sequencing Platform"/>
            <person name="Earl A."/>
            <person name="Ward D."/>
            <person name="Feldgarden M."/>
            <person name="Gevers D."/>
            <person name="Izard J."/>
            <person name="Ganesan A."/>
            <person name="Baranova O.V."/>
            <person name="Blanton J.M."/>
            <person name="Tanner A.C."/>
            <person name="Mathney J."/>
            <person name="Dewhirst F.E."/>
            <person name="Young S.K."/>
            <person name="Zeng Q."/>
            <person name="Gargeya S."/>
            <person name="Fitzgerald M."/>
            <person name="Haas B."/>
            <person name="Abouelleil A."/>
            <person name="Alvarado L."/>
            <person name="Arachchi H.M."/>
            <person name="Berlin A."/>
            <person name="Chapman S.B."/>
            <person name="Gearin G."/>
            <person name="Goldberg J."/>
            <person name="Griggs A."/>
            <person name="Gujja S."/>
            <person name="Hansen M."/>
            <person name="Heiman D."/>
            <person name="Howarth C."/>
            <person name="Larimer J."/>
            <person name="Lui A."/>
            <person name="MacDonald P.J.P."/>
            <person name="McCowen C."/>
            <person name="Montmayeur A."/>
            <person name="Murphy C."/>
            <person name="Neiman D."/>
            <person name="Pearson M."/>
            <person name="Priest M."/>
            <person name="Roberts A."/>
            <person name="Saif S."/>
            <person name="Shea T."/>
            <person name="Sisk P."/>
            <person name="Stolte C."/>
            <person name="Sykes S."/>
            <person name="Wortman J."/>
            <person name="Nusbaum C."/>
            <person name="Birren B."/>
        </authorList>
    </citation>
    <scope>NUCLEOTIDE SEQUENCE [LARGE SCALE GENOMIC DNA]</scope>
    <source>
        <strain evidence="2 3">F0424</strain>
    </source>
</reference>
<accession>J0LNQ9</accession>
<sequence>MSSEDRRYEYMQKLSHELDMQQDEIDQERKRLIREQQEAEDYFHEVRIALNEELDKLPRRFSSQIQSCIDSFEAEVRETETQFDSSLQYLKKLRSDIYDDYIRKRDSYHAE</sequence>
<keyword evidence="1" id="KW-0175">Coiled coil</keyword>
<evidence type="ECO:0000256" key="1">
    <source>
        <dbReference type="SAM" id="Coils"/>
    </source>
</evidence>
<dbReference type="STRING" id="857290.HMPREF9156_00186"/>
<organism evidence="2 3">
    <name type="scientific">Scardovia wiggsiae F0424</name>
    <dbReference type="NCBI Taxonomy" id="857290"/>
    <lineage>
        <taxon>Bacteria</taxon>
        <taxon>Bacillati</taxon>
        <taxon>Actinomycetota</taxon>
        <taxon>Actinomycetes</taxon>
        <taxon>Bifidobacteriales</taxon>
        <taxon>Bifidobacteriaceae</taxon>
        <taxon>Scardovia</taxon>
    </lineage>
</organism>
<proteinExistence type="predicted"/>
<dbReference type="AlphaFoldDB" id="J0LNQ9"/>
<dbReference type="EMBL" id="AGZS01000001">
    <property type="protein sequence ID" value="EJD65422.1"/>
    <property type="molecule type" value="Genomic_DNA"/>
</dbReference>
<dbReference type="RefSeq" id="WP_007147254.1">
    <property type="nucleotide sequence ID" value="NZ_AKCI01000001.1"/>
</dbReference>
<dbReference type="HOGENOM" id="CLU_2156602_0_0_11"/>
<evidence type="ECO:0000313" key="3">
    <source>
        <dbReference type="Proteomes" id="UP000006415"/>
    </source>
</evidence>
<comment type="caution">
    <text evidence="2">The sequence shown here is derived from an EMBL/GenBank/DDBJ whole genome shotgun (WGS) entry which is preliminary data.</text>
</comment>
<protein>
    <submittedName>
        <fullName evidence="2">Uncharacterized protein</fullName>
    </submittedName>
</protein>